<name>A0A433QCP0_9FUNG</name>
<organism evidence="1 2">
    <name type="scientific">Jimgerdemannia flammicorona</name>
    <dbReference type="NCBI Taxonomy" id="994334"/>
    <lineage>
        <taxon>Eukaryota</taxon>
        <taxon>Fungi</taxon>
        <taxon>Fungi incertae sedis</taxon>
        <taxon>Mucoromycota</taxon>
        <taxon>Mucoromycotina</taxon>
        <taxon>Endogonomycetes</taxon>
        <taxon>Endogonales</taxon>
        <taxon>Endogonaceae</taxon>
        <taxon>Jimgerdemannia</taxon>
    </lineage>
</organism>
<evidence type="ECO:0008006" key="3">
    <source>
        <dbReference type="Google" id="ProtNLM"/>
    </source>
</evidence>
<dbReference type="SUPFAM" id="SSF53474">
    <property type="entry name" value="alpha/beta-Hydrolases"/>
    <property type="match status" value="1"/>
</dbReference>
<dbReference type="EMBL" id="RBNJ01008157">
    <property type="protein sequence ID" value="RUS27569.1"/>
    <property type="molecule type" value="Genomic_DNA"/>
</dbReference>
<sequence length="150" mass="17054">MYVGSADRSAQVRRCTWESDTTRVRRIYTHAFVPVHLAQFYSLTLHGPSVPKMILLSPMRSVIQCVLPFSIPLLDMFPTDKRIPKIRIPTLFIHGVDDEVVPFTHGQYLYEKSPSRGMVDPIWVQGAGHNDIFVPELMAGVKAFIEKDLT</sequence>
<accession>A0A433QCP0</accession>
<evidence type="ECO:0000313" key="1">
    <source>
        <dbReference type="EMBL" id="RUS27568.1"/>
    </source>
</evidence>
<keyword evidence="2" id="KW-1185">Reference proteome</keyword>
<dbReference type="AlphaFoldDB" id="A0A433QCP0"/>
<dbReference type="Proteomes" id="UP000274822">
    <property type="component" value="Unassembled WGS sequence"/>
</dbReference>
<proteinExistence type="predicted"/>
<dbReference type="PANTHER" id="PTHR12277:SF81">
    <property type="entry name" value="PROTEIN ABHD13"/>
    <property type="match status" value="1"/>
</dbReference>
<gene>
    <name evidence="1" type="ORF">BC938DRAFT_483051</name>
</gene>
<reference evidence="1 2" key="1">
    <citation type="journal article" date="2018" name="New Phytol.">
        <title>Phylogenomics of Endogonaceae and evolution of mycorrhizas within Mucoromycota.</title>
        <authorList>
            <person name="Chang Y."/>
            <person name="Desiro A."/>
            <person name="Na H."/>
            <person name="Sandor L."/>
            <person name="Lipzen A."/>
            <person name="Clum A."/>
            <person name="Barry K."/>
            <person name="Grigoriev I.V."/>
            <person name="Martin F.M."/>
            <person name="Stajich J.E."/>
            <person name="Smith M.E."/>
            <person name="Bonito G."/>
            <person name="Spatafora J.W."/>
        </authorList>
    </citation>
    <scope>NUCLEOTIDE SEQUENCE [LARGE SCALE GENOMIC DNA]</scope>
    <source>
        <strain evidence="1 2">AD002</strain>
    </source>
</reference>
<evidence type="ECO:0000313" key="2">
    <source>
        <dbReference type="Proteomes" id="UP000274822"/>
    </source>
</evidence>
<dbReference type="PANTHER" id="PTHR12277">
    <property type="entry name" value="ALPHA/BETA HYDROLASE DOMAIN-CONTAINING PROTEIN"/>
    <property type="match status" value="1"/>
</dbReference>
<dbReference type="Gene3D" id="3.40.50.1820">
    <property type="entry name" value="alpha/beta hydrolase"/>
    <property type="match status" value="1"/>
</dbReference>
<comment type="caution">
    <text evidence="1">The sequence shown here is derived from an EMBL/GenBank/DDBJ whole genome shotgun (WGS) entry which is preliminary data.</text>
</comment>
<dbReference type="InterPro" id="IPR029058">
    <property type="entry name" value="AB_hydrolase_fold"/>
</dbReference>
<protein>
    <recommendedName>
        <fullName evidence="3">Alpha/Beta hydrolase protein</fullName>
    </recommendedName>
</protein>
<dbReference type="EMBL" id="RBNJ01008157">
    <property type="protein sequence ID" value="RUS27568.1"/>
    <property type="molecule type" value="Genomic_DNA"/>
</dbReference>